<feature type="compositionally biased region" description="Pro residues" evidence="3">
    <location>
        <begin position="623"/>
        <end position="636"/>
    </location>
</feature>
<dbReference type="GO" id="GO:0003729">
    <property type="term" value="F:mRNA binding"/>
    <property type="evidence" value="ECO:0007669"/>
    <property type="project" value="TreeGrafter"/>
</dbReference>
<feature type="domain" description="RRM" evidence="4">
    <location>
        <begin position="2"/>
        <end position="72"/>
    </location>
</feature>
<evidence type="ECO:0000256" key="2">
    <source>
        <dbReference type="PROSITE-ProRule" id="PRU00176"/>
    </source>
</evidence>
<gene>
    <name evidence="5" type="ORF">F7725_004309</name>
</gene>
<protein>
    <recommendedName>
        <fullName evidence="4">RRM domain-containing protein</fullName>
    </recommendedName>
</protein>
<feature type="region of interest" description="Disordered" evidence="3">
    <location>
        <begin position="232"/>
        <end position="361"/>
    </location>
</feature>
<comment type="caution">
    <text evidence="5">The sequence shown here is derived from an EMBL/GenBank/DDBJ whole genome shotgun (WGS) entry which is preliminary data.</text>
</comment>
<feature type="region of interest" description="Disordered" evidence="3">
    <location>
        <begin position="668"/>
        <end position="774"/>
    </location>
</feature>
<dbReference type="AlphaFoldDB" id="A0A7J5XIC5"/>
<dbReference type="Pfam" id="PF00076">
    <property type="entry name" value="RRM_1"/>
    <property type="match status" value="4"/>
</dbReference>
<dbReference type="SUPFAM" id="SSF54928">
    <property type="entry name" value="RNA-binding domain, RBD"/>
    <property type="match status" value="4"/>
</dbReference>
<dbReference type="FunFam" id="3.30.70.330:FF:000058">
    <property type="entry name" value="RNA-binding motif protein 4"/>
    <property type="match status" value="1"/>
</dbReference>
<feature type="domain" description="RRM" evidence="4">
    <location>
        <begin position="78"/>
        <end position="147"/>
    </location>
</feature>
<keyword evidence="6" id="KW-1185">Reference proteome</keyword>
<feature type="compositionally biased region" description="Low complexity" evidence="3">
    <location>
        <begin position="232"/>
        <end position="243"/>
    </location>
</feature>
<evidence type="ECO:0000313" key="5">
    <source>
        <dbReference type="EMBL" id="KAF3836845.1"/>
    </source>
</evidence>
<feature type="domain" description="RRM" evidence="4">
    <location>
        <begin position="506"/>
        <end position="575"/>
    </location>
</feature>
<dbReference type="FunFam" id="3.30.70.330:FF:000796">
    <property type="entry name" value="RNA binding motif protein 4.3"/>
    <property type="match status" value="1"/>
</dbReference>
<sequence length="774" mass="86973">MVKIFIGNLSQHTEKEDVEALFTKYGTVTECAKYKNYAFVHMDDRKSATKAIRELHLHKLDGRPINVEPSRGKNQGPVKLHIANVEKGFDDELRAMFEEYGTVKECAIVKNFAFVHMDNSDEAMDAIKGLDNTEFQGKRIHVQISKSRPKGGPEEEDDYPPPPSRGGYYPHPRYPGERPESLRTEIPEITEISAIPAIPGIACLRTPLHPCPRHPLPQDEHLTTTVATASETTTPWWITTRNTEPAPSMGGYDERRSNAPPPPPPPSALVRERLSMGAPDPYERRPLPPPSYMSRDRSPIRRAPPPPPPSAGNGYSYERSRLSPLSRAPICTQPTAPGTPTQREGPRLHHHPPDMRATRHPEGHSRLLDYQETPAQGKSSSEDEQQPLQEEIVELQGKFGPYVGELEGDFQSLGKPALLMTPKHKSLTMVKIFVGNLPREADQEEIKALFTEYGTVTECAIIKNYAFIHMDDRKAATKAIKNLHLYKLHGTPINVEASHGKNQGSIKLHVANVEKGADDELRALFEEYGTVSECAVVKNFAFVHMANSDEAMDAIKGLDNSEFQGKRIHVQISKSRPRHDERDDYPPPPPDRGGYWPPRYPGERHEPPPPPSYMRGRLSHIPPGYPAPPLPPPPPRRAVYPERPYEGERDRYGVVDYYEKYRARPYGIPSYEDQRGGAPPPPPPPSVVRDRLMTSSHDPYDRRPLPPPPSSYYARDRSPLRRAPSAPMPPSSNGYSYERSRLSPVSRVPAYGIPRARDPYAERLPPPPPARYAY</sequence>
<dbReference type="OrthoDB" id="79941at2759"/>
<dbReference type="InterPro" id="IPR050502">
    <property type="entry name" value="Euk_RNA-bind_prot"/>
</dbReference>
<accession>A0A7J5XIC5</accession>
<feature type="domain" description="RRM" evidence="4">
    <location>
        <begin position="430"/>
        <end position="500"/>
    </location>
</feature>
<feature type="compositionally biased region" description="Polar residues" evidence="3">
    <location>
        <begin position="332"/>
        <end position="342"/>
    </location>
</feature>
<feature type="compositionally biased region" description="Pro residues" evidence="3">
    <location>
        <begin position="764"/>
        <end position="774"/>
    </location>
</feature>
<organism evidence="5 6">
    <name type="scientific">Dissostichus mawsoni</name>
    <name type="common">Antarctic cod</name>
    <dbReference type="NCBI Taxonomy" id="36200"/>
    <lineage>
        <taxon>Eukaryota</taxon>
        <taxon>Metazoa</taxon>
        <taxon>Chordata</taxon>
        <taxon>Craniata</taxon>
        <taxon>Vertebrata</taxon>
        <taxon>Euteleostomi</taxon>
        <taxon>Actinopterygii</taxon>
        <taxon>Neopterygii</taxon>
        <taxon>Teleostei</taxon>
        <taxon>Neoteleostei</taxon>
        <taxon>Acanthomorphata</taxon>
        <taxon>Eupercaria</taxon>
        <taxon>Perciformes</taxon>
        <taxon>Notothenioidei</taxon>
        <taxon>Nototheniidae</taxon>
        <taxon>Dissostichus</taxon>
    </lineage>
</organism>
<evidence type="ECO:0000256" key="1">
    <source>
        <dbReference type="ARBA" id="ARBA00022884"/>
    </source>
</evidence>
<name>A0A7J5XIC5_DISMA</name>
<dbReference type="PANTHER" id="PTHR48025">
    <property type="entry name" value="OS02G0815200 PROTEIN"/>
    <property type="match status" value="1"/>
</dbReference>
<proteinExistence type="predicted"/>
<dbReference type="Gene3D" id="3.30.70.330">
    <property type="match status" value="4"/>
</dbReference>
<dbReference type="InterPro" id="IPR035979">
    <property type="entry name" value="RBD_domain_sf"/>
</dbReference>
<dbReference type="SMART" id="SM00360">
    <property type="entry name" value="RRM"/>
    <property type="match status" value="4"/>
</dbReference>
<dbReference type="InterPro" id="IPR000504">
    <property type="entry name" value="RRM_dom"/>
</dbReference>
<keyword evidence="1 2" id="KW-0694">RNA-binding</keyword>
<dbReference type="EMBL" id="JAAKFY010000023">
    <property type="protein sequence ID" value="KAF3836845.1"/>
    <property type="molecule type" value="Genomic_DNA"/>
</dbReference>
<dbReference type="PANTHER" id="PTHR48025:SF26">
    <property type="entry name" value="HETEROGENEOUS NUCLEAR RIBONUCLEOPROTEIN M-RELATED"/>
    <property type="match status" value="1"/>
</dbReference>
<dbReference type="InterPro" id="IPR012677">
    <property type="entry name" value="Nucleotide-bd_a/b_plait_sf"/>
</dbReference>
<reference evidence="5 6" key="1">
    <citation type="submission" date="2020-03" db="EMBL/GenBank/DDBJ databases">
        <title>Dissostichus mawsoni Genome sequencing and assembly.</title>
        <authorList>
            <person name="Park H."/>
        </authorList>
    </citation>
    <scope>NUCLEOTIDE SEQUENCE [LARGE SCALE GENOMIC DNA]</scope>
    <source>
        <strain evidence="5">DM0001</strain>
        <tissue evidence="5">Muscle</tissue>
    </source>
</reference>
<evidence type="ECO:0000256" key="3">
    <source>
        <dbReference type="SAM" id="MobiDB-lite"/>
    </source>
</evidence>
<feature type="compositionally biased region" description="Basic and acidic residues" evidence="3">
    <location>
        <begin position="688"/>
        <end position="704"/>
    </location>
</feature>
<evidence type="ECO:0000259" key="4">
    <source>
        <dbReference type="PROSITE" id="PS50102"/>
    </source>
</evidence>
<feature type="compositionally biased region" description="Basic and acidic residues" evidence="3">
    <location>
        <begin position="344"/>
        <end position="361"/>
    </location>
</feature>
<dbReference type="GO" id="GO:0005634">
    <property type="term" value="C:nucleus"/>
    <property type="evidence" value="ECO:0007669"/>
    <property type="project" value="TreeGrafter"/>
</dbReference>
<dbReference type="PROSITE" id="PS50102">
    <property type="entry name" value="RRM"/>
    <property type="match status" value="4"/>
</dbReference>
<feature type="region of interest" description="Disordered" evidence="3">
    <location>
        <begin position="566"/>
        <end position="645"/>
    </location>
</feature>
<dbReference type="CDD" id="cd12343">
    <property type="entry name" value="RRM1_2_CoAA_like"/>
    <property type="match status" value="2"/>
</dbReference>
<feature type="region of interest" description="Disordered" evidence="3">
    <location>
        <begin position="143"/>
        <end position="179"/>
    </location>
</feature>
<dbReference type="Proteomes" id="UP000518266">
    <property type="component" value="Unassembled WGS sequence"/>
</dbReference>
<evidence type="ECO:0000313" key="6">
    <source>
        <dbReference type="Proteomes" id="UP000518266"/>
    </source>
</evidence>